<organism evidence="3 4">
    <name type="scientific">Cichlidogyrus casuarinus</name>
    <dbReference type="NCBI Taxonomy" id="1844966"/>
    <lineage>
        <taxon>Eukaryota</taxon>
        <taxon>Metazoa</taxon>
        <taxon>Spiralia</taxon>
        <taxon>Lophotrochozoa</taxon>
        <taxon>Platyhelminthes</taxon>
        <taxon>Monogenea</taxon>
        <taxon>Monopisthocotylea</taxon>
        <taxon>Dactylogyridea</taxon>
        <taxon>Ancyrocephalidae</taxon>
        <taxon>Cichlidogyrus</taxon>
    </lineage>
</organism>
<feature type="region of interest" description="Disordered" evidence="1">
    <location>
        <begin position="265"/>
        <end position="284"/>
    </location>
</feature>
<feature type="compositionally biased region" description="Polar residues" evidence="1">
    <location>
        <begin position="239"/>
        <end position="251"/>
    </location>
</feature>
<feature type="compositionally biased region" description="Low complexity" evidence="1">
    <location>
        <begin position="273"/>
        <end position="284"/>
    </location>
</feature>
<sequence length="534" mass="57547">MERKASRESVITYSPFADTSLDKMFNVVKKGNPHPLAQRGLPDKFFNSPMNASHSRTASSPECFSNVNTHNIFLDFECEKLPEGYGMDISEGKVYFLHHASKSTSWFDPRIPKEIQNASGMTLTELQEIHRKYAVCLPLDDIESSASGAKTLTCIATNLPRTISNRPNQNNLLAQQHRRSTSLSSKAPLNLTGQHIRGSSASGNFIQIDPGIYTSAINNNNNIPPPQHSMTSMMGKPPQNANHVRSASNPLSMPISNLAFRVPQQSRNPQNLSGDTTGSTTSIDSSFGAQQVRSYGYTPSVSHPLRYPSPTPCPRAGGQHKKMHSLGGIEPVPDNRLKTNHSISSSHLADGFCSLQLGQANSSPGSNGGYYGAADASPNGLHLHTHVMLADGNQDMSPDYNLLFDSSPSVEQEPVHPVLGKQSVMPMSMFDGQSTELMDHQSTGHQHQDSMDSGVAVACLSGGFGSTNSSTANSTLCMPAGPLSVDCRTGPLGTILDPTTTPFGESSAEAVCLFTSCLNATWIDKFLQIKADRE</sequence>
<dbReference type="AlphaFoldDB" id="A0ABD2QK21"/>
<dbReference type="PROSITE" id="PS50020">
    <property type="entry name" value="WW_DOMAIN_2"/>
    <property type="match status" value="1"/>
</dbReference>
<dbReference type="Gene3D" id="2.20.70.10">
    <property type="match status" value="1"/>
</dbReference>
<evidence type="ECO:0000259" key="2">
    <source>
        <dbReference type="PROSITE" id="PS50020"/>
    </source>
</evidence>
<accession>A0ABD2QK21</accession>
<evidence type="ECO:0000313" key="4">
    <source>
        <dbReference type="Proteomes" id="UP001626550"/>
    </source>
</evidence>
<comment type="caution">
    <text evidence="3">The sequence shown here is derived from an EMBL/GenBank/DDBJ whole genome shotgun (WGS) entry which is preliminary data.</text>
</comment>
<feature type="domain" description="WW" evidence="2">
    <location>
        <begin position="79"/>
        <end position="111"/>
    </location>
</feature>
<dbReference type="CDD" id="cd00201">
    <property type="entry name" value="WW"/>
    <property type="match status" value="1"/>
</dbReference>
<evidence type="ECO:0000313" key="3">
    <source>
        <dbReference type="EMBL" id="KAL3319900.1"/>
    </source>
</evidence>
<reference evidence="3 4" key="1">
    <citation type="submission" date="2024-11" db="EMBL/GenBank/DDBJ databases">
        <title>Adaptive evolution of stress response genes in parasites aligns with host niche diversity.</title>
        <authorList>
            <person name="Hahn C."/>
            <person name="Resl P."/>
        </authorList>
    </citation>
    <scope>NUCLEOTIDE SEQUENCE [LARGE SCALE GENOMIC DNA]</scope>
    <source>
        <strain evidence="3">EGGRZ-B1_66</strain>
        <tissue evidence="3">Body</tissue>
    </source>
</reference>
<dbReference type="InterPro" id="IPR036020">
    <property type="entry name" value="WW_dom_sf"/>
</dbReference>
<feature type="region of interest" description="Disordered" evidence="1">
    <location>
        <begin position="229"/>
        <end position="251"/>
    </location>
</feature>
<keyword evidence="4" id="KW-1185">Reference proteome</keyword>
<dbReference type="SUPFAM" id="SSF51045">
    <property type="entry name" value="WW domain"/>
    <property type="match status" value="1"/>
</dbReference>
<gene>
    <name evidence="3" type="ORF">Ciccas_001408</name>
</gene>
<dbReference type="Proteomes" id="UP001626550">
    <property type="component" value="Unassembled WGS sequence"/>
</dbReference>
<protein>
    <recommendedName>
        <fullName evidence="2">WW domain-containing protein</fullName>
    </recommendedName>
</protein>
<dbReference type="EMBL" id="JBJKFK010000091">
    <property type="protein sequence ID" value="KAL3319900.1"/>
    <property type="molecule type" value="Genomic_DNA"/>
</dbReference>
<evidence type="ECO:0000256" key="1">
    <source>
        <dbReference type="SAM" id="MobiDB-lite"/>
    </source>
</evidence>
<dbReference type="InterPro" id="IPR001202">
    <property type="entry name" value="WW_dom"/>
</dbReference>
<name>A0ABD2QK21_9PLAT</name>
<proteinExistence type="predicted"/>